<accession>A0ABP9Z9W5</accession>
<evidence type="ECO:0000313" key="4">
    <source>
        <dbReference type="Proteomes" id="UP001473302"/>
    </source>
</evidence>
<dbReference type="Pfam" id="PF13840">
    <property type="entry name" value="ACT_7"/>
    <property type="match status" value="2"/>
</dbReference>
<gene>
    <name evidence="3" type="ORF">MFLAVUS_009416</name>
</gene>
<dbReference type="Proteomes" id="UP001473302">
    <property type="component" value="Unassembled WGS sequence"/>
</dbReference>
<evidence type="ECO:0000256" key="1">
    <source>
        <dbReference type="SAM" id="MobiDB-lite"/>
    </source>
</evidence>
<feature type="domain" description="CASTOR ACT" evidence="2">
    <location>
        <begin position="266"/>
        <end position="326"/>
    </location>
</feature>
<dbReference type="InterPro" id="IPR045865">
    <property type="entry name" value="ACT-like_dom_sf"/>
</dbReference>
<keyword evidence="4" id="KW-1185">Reference proteome</keyword>
<sequence length="335" mass="37605">MITILPARLRNIHFPRSHLIHVTHAIVKILLFKDVNECDYFFSFTENASGISVVANEALIANDFLPALEAANCPDLGAPTGVFRVLQVDDDGGQELSGKRISEISEPFAEKRFSILYISTYQTDFVLVSESKLHSAINALRQDGFEVEYDGDDEVHGYPEEEEEEEEEAIGTPLSPVDPTQFLVDTEVLVNELQCVGLNRHYRSDWVTTVLKILCYPDLMQDCSSQNHKRFCSFVVTSQDISLIADTLIVDSIDENLLMKEEDGSNLRVIQVHFSGSNVERCGIVRYISKPLSIEANINMFYLSTFMTANIIVSVNDLEKAVSILSPTEKCYFTS</sequence>
<evidence type="ECO:0000313" key="3">
    <source>
        <dbReference type="EMBL" id="GAA5815897.1"/>
    </source>
</evidence>
<dbReference type="InterPro" id="IPR051719">
    <property type="entry name" value="CASTOR_mTORC1"/>
</dbReference>
<feature type="domain" description="CASTOR ACT" evidence="2">
    <location>
        <begin position="83"/>
        <end position="141"/>
    </location>
</feature>
<dbReference type="PANTHER" id="PTHR31131">
    <property type="entry name" value="CHROMOSOME 1, WHOLE GENOME SHOTGUN SEQUENCE"/>
    <property type="match status" value="1"/>
</dbReference>
<reference evidence="3 4" key="1">
    <citation type="submission" date="2024-04" db="EMBL/GenBank/DDBJ databases">
        <title>genome sequences of Mucor flavus KT1a and Helicostylum pulchrum KT1b strains isolated from the surface of a dry-aged beef.</title>
        <authorList>
            <person name="Toyotome T."/>
            <person name="Hosono M."/>
            <person name="Torimaru M."/>
            <person name="Fukuda K."/>
            <person name="Mikami N."/>
        </authorList>
    </citation>
    <scope>NUCLEOTIDE SEQUENCE [LARGE SCALE GENOMIC DNA]</scope>
    <source>
        <strain evidence="3 4">KT1a</strain>
    </source>
</reference>
<name>A0ABP9Z9W5_9FUNG</name>
<dbReference type="InterPro" id="IPR027795">
    <property type="entry name" value="CASTOR_ACT_dom"/>
</dbReference>
<dbReference type="PANTHER" id="PTHR31131:SF6">
    <property type="entry name" value="CASTOR ACT DOMAIN-CONTAINING PROTEIN"/>
    <property type="match status" value="1"/>
</dbReference>
<feature type="region of interest" description="Disordered" evidence="1">
    <location>
        <begin position="154"/>
        <end position="176"/>
    </location>
</feature>
<evidence type="ECO:0000259" key="2">
    <source>
        <dbReference type="Pfam" id="PF13840"/>
    </source>
</evidence>
<dbReference type="Gene3D" id="3.30.2130.10">
    <property type="entry name" value="VC0802-like"/>
    <property type="match status" value="2"/>
</dbReference>
<comment type="caution">
    <text evidence="3">The sequence shown here is derived from an EMBL/GenBank/DDBJ whole genome shotgun (WGS) entry which is preliminary data.</text>
</comment>
<dbReference type="SUPFAM" id="SSF55021">
    <property type="entry name" value="ACT-like"/>
    <property type="match status" value="2"/>
</dbReference>
<feature type="compositionally biased region" description="Acidic residues" evidence="1">
    <location>
        <begin position="160"/>
        <end position="169"/>
    </location>
</feature>
<dbReference type="EMBL" id="BAABUK010000028">
    <property type="protein sequence ID" value="GAA5815897.1"/>
    <property type="molecule type" value="Genomic_DNA"/>
</dbReference>
<proteinExistence type="predicted"/>
<protein>
    <recommendedName>
        <fullName evidence="2">CASTOR ACT domain-containing protein</fullName>
    </recommendedName>
</protein>
<organism evidence="3 4">
    <name type="scientific">Mucor flavus</name>
    <dbReference type="NCBI Taxonomy" id="439312"/>
    <lineage>
        <taxon>Eukaryota</taxon>
        <taxon>Fungi</taxon>
        <taxon>Fungi incertae sedis</taxon>
        <taxon>Mucoromycota</taxon>
        <taxon>Mucoromycotina</taxon>
        <taxon>Mucoromycetes</taxon>
        <taxon>Mucorales</taxon>
        <taxon>Mucorineae</taxon>
        <taxon>Mucoraceae</taxon>
        <taxon>Mucor</taxon>
    </lineage>
</organism>